<reference evidence="1" key="1">
    <citation type="submission" date="2021-01" db="EMBL/GenBank/DDBJ databases">
        <authorList>
            <person name="Li R."/>
            <person name="Bekaert M."/>
        </authorList>
    </citation>
    <scope>NUCLEOTIDE SEQUENCE</scope>
    <source>
        <strain evidence="1">Farmed</strain>
    </source>
</reference>
<name>A0A812CHI4_ACAPH</name>
<dbReference type="Proteomes" id="UP000597762">
    <property type="component" value="Unassembled WGS sequence"/>
</dbReference>
<evidence type="ECO:0000313" key="1">
    <source>
        <dbReference type="EMBL" id="CAE1268587.1"/>
    </source>
</evidence>
<gene>
    <name evidence="1" type="ORF">SPHA_36149</name>
</gene>
<accession>A0A812CHI4</accession>
<dbReference type="AlphaFoldDB" id="A0A812CHI4"/>
<comment type="caution">
    <text evidence="1">The sequence shown here is derived from an EMBL/GenBank/DDBJ whole genome shotgun (WGS) entry which is preliminary data.</text>
</comment>
<dbReference type="EMBL" id="CAHIKZ030001576">
    <property type="protein sequence ID" value="CAE1268587.1"/>
    <property type="molecule type" value="Genomic_DNA"/>
</dbReference>
<sequence length="327" mass="34866">MVYSGLPSIFPIRLPSGPPRGGGQQRGFLISSRSHFSSGGPSGWDGGLDDSALLLYPSVPPFHSYPGRFVLGDSFPCGGSRARTCSFLFIILVPLGSLATLPLILSQSRSLLRAASMAAARVLGPSFRTSPRSSLSLNASIYTSANRACIGPLFRIASSGKASAAKPAILSSTSSMASLSPCRSLNNFLTASMAVRSLAYCRTRADFSSVQVRAVKLPTSATQPVFSLFVCDIRTCYAHSNARSLLTSSYSTRDNRKGKLASHTIDTSTACNVEEIEHNNCSLADLRATCEPRAQKVTSFTALRFLVLSSSSSSSFFFFLLPSLSDR</sequence>
<protein>
    <submittedName>
        <fullName evidence="1">Uncharacterized protein</fullName>
    </submittedName>
</protein>
<evidence type="ECO:0000313" key="2">
    <source>
        <dbReference type="Proteomes" id="UP000597762"/>
    </source>
</evidence>
<keyword evidence="2" id="KW-1185">Reference proteome</keyword>
<proteinExistence type="predicted"/>
<organism evidence="1 2">
    <name type="scientific">Acanthosepion pharaonis</name>
    <name type="common">Pharaoh cuttlefish</name>
    <name type="synonym">Sepia pharaonis</name>
    <dbReference type="NCBI Taxonomy" id="158019"/>
    <lineage>
        <taxon>Eukaryota</taxon>
        <taxon>Metazoa</taxon>
        <taxon>Spiralia</taxon>
        <taxon>Lophotrochozoa</taxon>
        <taxon>Mollusca</taxon>
        <taxon>Cephalopoda</taxon>
        <taxon>Coleoidea</taxon>
        <taxon>Decapodiformes</taxon>
        <taxon>Sepiida</taxon>
        <taxon>Sepiina</taxon>
        <taxon>Sepiidae</taxon>
        <taxon>Acanthosepion</taxon>
    </lineage>
</organism>